<organism evidence="3 4">
    <name type="scientific">Streptomyces viridochromogenes</name>
    <dbReference type="NCBI Taxonomy" id="1938"/>
    <lineage>
        <taxon>Bacteria</taxon>
        <taxon>Bacillati</taxon>
        <taxon>Actinomycetota</taxon>
        <taxon>Actinomycetes</taxon>
        <taxon>Kitasatosporales</taxon>
        <taxon>Streptomycetaceae</taxon>
        <taxon>Streptomyces</taxon>
    </lineage>
</organism>
<reference evidence="3 4" key="1">
    <citation type="submission" date="2015-06" db="EMBL/GenBank/DDBJ databases">
        <authorList>
            <person name="Hoefler B.C."/>
            <person name="Straight P.D."/>
        </authorList>
    </citation>
    <scope>NUCLEOTIDE SEQUENCE [LARGE SCALE GENOMIC DNA]</scope>
    <source>
        <strain evidence="3 4">NRRL 3427</strain>
    </source>
</reference>
<dbReference type="PATRIC" id="fig|1938.6.peg.1345"/>
<dbReference type="AlphaFoldDB" id="A0A0L8L9U8"/>
<feature type="compositionally biased region" description="Polar residues" evidence="1">
    <location>
        <begin position="315"/>
        <end position="328"/>
    </location>
</feature>
<evidence type="ECO:0000313" key="3">
    <source>
        <dbReference type="EMBL" id="KOG34884.1"/>
    </source>
</evidence>
<name>A0A0L8L9U8_STRVR</name>
<dbReference type="EMBL" id="LGUP01000036">
    <property type="protein sequence ID" value="KOG34884.1"/>
    <property type="molecule type" value="Genomic_DNA"/>
</dbReference>
<feature type="transmembrane region" description="Helical" evidence="2">
    <location>
        <begin position="206"/>
        <end position="229"/>
    </location>
</feature>
<keyword evidence="2" id="KW-1133">Transmembrane helix</keyword>
<gene>
    <name evidence="3" type="ORF">ADK34_06115</name>
</gene>
<evidence type="ECO:0000256" key="2">
    <source>
        <dbReference type="SAM" id="Phobius"/>
    </source>
</evidence>
<feature type="transmembrane region" description="Helical" evidence="2">
    <location>
        <begin position="20"/>
        <end position="39"/>
    </location>
</feature>
<sequence>MKVSSLLGPAGGVLGSRFLLVSYLPTLSCGFFLLVLAWAGAPRAGAPDFGRAWDTIAQLGVGELLLLWLALTLVAIVAHPFQLRLVRVLEGDWPAILARIRVRAVRRQESRRQEAERRTASLSPSPAEMNRAGAAWTELTTRFPPNELPAAPTALGNTLAAMESYAGSTHRLDVVVAWPRLYPLVDGGAKESVDTYRDAMDAASRLAVTASLTAVAAAALLWHSGWWLLLAAAPAFLARLSYRAAVHSAAAYGAAVDAAIDTYRFALYDKLCLARPATPGAERDLNALLCTHWRQRVPLPADLPYTHSPAASEPTPESASRTDPAQNA</sequence>
<feature type="transmembrane region" description="Helical" evidence="2">
    <location>
        <begin position="59"/>
        <end position="78"/>
    </location>
</feature>
<keyword evidence="2" id="KW-0812">Transmembrane</keyword>
<dbReference type="Proteomes" id="UP000037023">
    <property type="component" value="Unassembled WGS sequence"/>
</dbReference>
<accession>A0A0L8L9U8</accession>
<keyword evidence="2" id="KW-0472">Membrane</keyword>
<protein>
    <submittedName>
        <fullName evidence="3">Uncharacterized protein</fullName>
    </submittedName>
</protein>
<evidence type="ECO:0000256" key="1">
    <source>
        <dbReference type="SAM" id="MobiDB-lite"/>
    </source>
</evidence>
<feature type="region of interest" description="Disordered" evidence="1">
    <location>
        <begin position="304"/>
        <end position="328"/>
    </location>
</feature>
<proteinExistence type="predicted"/>
<comment type="caution">
    <text evidence="3">The sequence shown here is derived from an EMBL/GenBank/DDBJ whole genome shotgun (WGS) entry which is preliminary data.</text>
</comment>
<evidence type="ECO:0000313" key="4">
    <source>
        <dbReference type="Proteomes" id="UP000037023"/>
    </source>
</evidence>